<evidence type="ECO:0000256" key="11">
    <source>
        <dbReference type="ARBA" id="ARBA00023069"/>
    </source>
</evidence>
<evidence type="ECO:0000256" key="14">
    <source>
        <dbReference type="PROSITE-ProRule" id="PRU00285"/>
    </source>
</evidence>
<proteinExistence type="inferred from homology"/>
<sequence>MSLCSRFLEDARRDLRKADREMRRQLRLMDLHSRYLCTYVHPHCLCSVHLHPHCLCELPPYPHSLCEWNCRPSCLTVWERRAIKAKLEAERELASERRRINRMLSSCHDHKLLALMDVKGFDPEEVTVKVKDGKVKLLAEHEEEYRTLRGKEYNYKNITKEISLPPGVDEDEVMYTVGPNSIVKIETPRRCYPCLLSRPWHRQLPAEPPHPCSLCWPWQAACLPCPLPRLGQAWLLVAPATVAPDPLSPSSPSAGQPVSCASPKPMVPRLVGQGAPS</sequence>
<evidence type="ECO:0000256" key="10">
    <source>
        <dbReference type="ARBA" id="ARBA00022871"/>
    </source>
</evidence>
<keyword evidence="6" id="KW-0597">Phosphoprotein</keyword>
<accession>A0A7M4EC77</accession>
<dbReference type="InterPro" id="IPR002068">
    <property type="entry name" value="A-crystallin/Hsp20_dom"/>
</dbReference>
<dbReference type="PANTHER" id="PTHR17125:SF2">
    <property type="entry name" value="OUTER DENSE FIBER PROTEIN 1"/>
    <property type="match status" value="1"/>
</dbReference>
<dbReference type="InterPro" id="IPR008978">
    <property type="entry name" value="HSP20-like_chaperone"/>
</dbReference>
<dbReference type="Proteomes" id="UP000594220">
    <property type="component" value="Unplaced"/>
</dbReference>
<organism evidence="18 19">
    <name type="scientific">Crocodylus porosus</name>
    <name type="common">Saltwater crocodile</name>
    <name type="synonym">Estuarine crocodile</name>
    <dbReference type="NCBI Taxonomy" id="8502"/>
    <lineage>
        <taxon>Eukaryota</taxon>
        <taxon>Metazoa</taxon>
        <taxon>Chordata</taxon>
        <taxon>Craniata</taxon>
        <taxon>Vertebrata</taxon>
        <taxon>Euteleostomi</taxon>
        <taxon>Archelosauria</taxon>
        <taxon>Archosauria</taxon>
        <taxon>Crocodylia</taxon>
        <taxon>Longirostres</taxon>
        <taxon>Crocodylidae</taxon>
        <taxon>Crocodylus</taxon>
    </lineage>
</organism>
<comment type="similarity">
    <text evidence="14 15">Belongs to the small heat shock protein (HSP20) family.</text>
</comment>
<keyword evidence="11" id="KW-0969">Cilium</keyword>
<dbReference type="InterPro" id="IPR037389">
    <property type="entry name" value="ODFP"/>
</dbReference>
<dbReference type="GO" id="GO:0005813">
    <property type="term" value="C:centrosome"/>
    <property type="evidence" value="ECO:0007669"/>
    <property type="project" value="UniProtKB-SubCell"/>
</dbReference>
<dbReference type="GO" id="GO:0099513">
    <property type="term" value="C:polymeric cytoskeletal fiber"/>
    <property type="evidence" value="ECO:0007669"/>
    <property type="project" value="InterPro"/>
</dbReference>
<evidence type="ECO:0000256" key="3">
    <source>
        <dbReference type="ARBA" id="ARBA00004300"/>
    </source>
</evidence>
<dbReference type="GO" id="GO:0007283">
    <property type="term" value="P:spermatogenesis"/>
    <property type="evidence" value="ECO:0007669"/>
    <property type="project" value="UniProtKB-KW"/>
</dbReference>
<keyword evidence="12" id="KW-0206">Cytoskeleton</keyword>
<keyword evidence="10" id="KW-0744">Spermatogenesis</keyword>
<evidence type="ECO:0000256" key="6">
    <source>
        <dbReference type="ARBA" id="ARBA00022553"/>
    </source>
</evidence>
<evidence type="ECO:0000256" key="4">
    <source>
        <dbReference type="ARBA" id="ARBA00019020"/>
    </source>
</evidence>
<keyword evidence="8" id="KW-0221">Differentiation</keyword>
<evidence type="ECO:0000313" key="18">
    <source>
        <dbReference type="Ensembl" id="ENSCPRP00005007228.1"/>
    </source>
</evidence>
<evidence type="ECO:0000256" key="12">
    <source>
        <dbReference type="ARBA" id="ARBA00023212"/>
    </source>
</evidence>
<evidence type="ECO:0000256" key="13">
    <source>
        <dbReference type="ARBA" id="ARBA00023273"/>
    </source>
</evidence>
<evidence type="ECO:0000256" key="9">
    <source>
        <dbReference type="ARBA" id="ARBA00022846"/>
    </source>
</evidence>
<dbReference type="CDD" id="cd06482">
    <property type="entry name" value="ACD_HspB10"/>
    <property type="match status" value="1"/>
</dbReference>
<reference evidence="18" key="1">
    <citation type="submission" date="2025-08" db="UniProtKB">
        <authorList>
            <consortium name="Ensembl"/>
        </authorList>
    </citation>
    <scope>IDENTIFICATION</scope>
</reference>
<dbReference type="GO" id="GO:0030154">
    <property type="term" value="P:cell differentiation"/>
    <property type="evidence" value="ECO:0007669"/>
    <property type="project" value="UniProtKB-KW"/>
</dbReference>
<feature type="region of interest" description="Disordered" evidence="16">
    <location>
        <begin position="245"/>
        <end position="277"/>
    </location>
</feature>
<dbReference type="GO" id="GO:0031514">
    <property type="term" value="C:motile cilium"/>
    <property type="evidence" value="ECO:0007669"/>
    <property type="project" value="UniProtKB-SubCell"/>
</dbReference>
<dbReference type="InterPro" id="IPR037552">
    <property type="entry name" value="ODF1_ACD"/>
</dbReference>
<keyword evidence="12" id="KW-0963">Cytoplasm</keyword>
<evidence type="ECO:0000256" key="15">
    <source>
        <dbReference type="RuleBase" id="RU003616"/>
    </source>
</evidence>
<dbReference type="Ensembl" id="ENSCPRT00005008466.1">
    <property type="protein sequence ID" value="ENSCPRP00005007228.1"/>
    <property type="gene ID" value="ENSCPRG00005005123.1"/>
</dbReference>
<evidence type="ECO:0000256" key="2">
    <source>
        <dbReference type="ARBA" id="ARBA00004230"/>
    </source>
</evidence>
<feature type="domain" description="SHSP" evidence="17">
    <location>
        <begin position="94"/>
        <end position="207"/>
    </location>
</feature>
<evidence type="ECO:0000313" key="19">
    <source>
        <dbReference type="Proteomes" id="UP000594220"/>
    </source>
</evidence>
<keyword evidence="13" id="KW-0966">Cell projection</keyword>
<dbReference type="SUPFAM" id="SSF49764">
    <property type="entry name" value="HSP20-like chaperones"/>
    <property type="match status" value="1"/>
</dbReference>
<dbReference type="PANTHER" id="PTHR17125">
    <property type="entry name" value="OUTER DENSE FIBER PROTEIN 1"/>
    <property type="match status" value="1"/>
</dbReference>
<evidence type="ECO:0000256" key="5">
    <source>
        <dbReference type="ARBA" id="ARBA00022473"/>
    </source>
</evidence>
<comment type="subcellular location">
    <subcellularLocation>
        <location evidence="2">Cell projection</location>
        <location evidence="2">Cilium</location>
        <location evidence="2">Flagellum</location>
    </subcellularLocation>
    <subcellularLocation>
        <location evidence="3">Cytoplasm</location>
        <location evidence="3">Cytoskeleton</location>
        <location evidence="3">Microtubule organizing center</location>
        <location evidence="3">Centrosome</location>
    </subcellularLocation>
</comment>
<dbReference type="AlphaFoldDB" id="A0A7M4EC77"/>
<evidence type="ECO:0000259" key="17">
    <source>
        <dbReference type="PROSITE" id="PS01031"/>
    </source>
</evidence>
<evidence type="ECO:0000256" key="1">
    <source>
        <dbReference type="ARBA" id="ARBA00001979"/>
    </source>
</evidence>
<evidence type="ECO:0000256" key="16">
    <source>
        <dbReference type="SAM" id="MobiDB-lite"/>
    </source>
</evidence>
<comment type="function">
    <text evidence="1">Component of the outer dense fibers (ODF) of spermatozoa. ODF are filamentous structures located on the outside of the axoneme in the midpiece and principal piece of the mammalian sperm tail and may help to maintain the passive elastic structures and elastic recoil of the sperm tail.</text>
</comment>
<dbReference type="OMA" id="CCLLHPY"/>
<keyword evidence="19" id="KW-1185">Reference proteome</keyword>
<evidence type="ECO:0000256" key="8">
    <source>
        <dbReference type="ARBA" id="ARBA00022782"/>
    </source>
</evidence>
<dbReference type="Gene3D" id="2.60.40.790">
    <property type="match status" value="1"/>
</dbReference>
<dbReference type="GeneTree" id="ENSGT00440000038909"/>
<gene>
    <name evidence="18" type="primary">ODF1</name>
</gene>
<keyword evidence="5" id="KW-0217">Developmental protein</keyword>
<evidence type="ECO:0000256" key="7">
    <source>
        <dbReference type="ARBA" id="ARBA00022737"/>
    </source>
</evidence>
<dbReference type="PROSITE" id="PS01031">
    <property type="entry name" value="SHSP"/>
    <property type="match status" value="1"/>
</dbReference>
<dbReference type="Pfam" id="PF00011">
    <property type="entry name" value="HSP20"/>
    <property type="match status" value="1"/>
</dbReference>
<keyword evidence="9" id="KW-0282">Flagellum</keyword>
<keyword evidence="7" id="KW-0677">Repeat</keyword>
<name>A0A7M4EC77_CROPO</name>
<reference evidence="18" key="2">
    <citation type="submission" date="2025-09" db="UniProtKB">
        <authorList>
            <consortium name="Ensembl"/>
        </authorList>
    </citation>
    <scope>IDENTIFICATION</scope>
</reference>
<protein>
    <recommendedName>
        <fullName evidence="4">Outer dense fiber protein 1</fullName>
    </recommendedName>
</protein>